<evidence type="ECO:0000313" key="1">
    <source>
        <dbReference type="EMBL" id="EFU66936.1"/>
    </source>
</evidence>
<reference evidence="1 2" key="1">
    <citation type="submission" date="2010-12" db="EMBL/GenBank/DDBJ databases">
        <authorList>
            <person name="Muzny D."/>
            <person name="Qin X."/>
            <person name="Deng J."/>
            <person name="Jiang H."/>
            <person name="Liu Y."/>
            <person name="Qu J."/>
            <person name="Song X.-Z."/>
            <person name="Zhang L."/>
            <person name="Thornton R."/>
            <person name="Coyle M."/>
            <person name="Francisco L."/>
            <person name="Jackson L."/>
            <person name="Javaid M."/>
            <person name="Korchina V."/>
            <person name="Kovar C."/>
            <person name="Mata R."/>
            <person name="Mathew T."/>
            <person name="Ngo R."/>
            <person name="Nguyen L."/>
            <person name="Nguyen N."/>
            <person name="Okwuonu G."/>
            <person name="Ongeri F."/>
            <person name="Pham C."/>
            <person name="Simmons D."/>
            <person name="Wilczek-Boney K."/>
            <person name="Hale W."/>
            <person name="Jakkamsetti A."/>
            <person name="Pham P."/>
            <person name="Ruth R."/>
            <person name="San Lucas F."/>
            <person name="Warren J."/>
            <person name="Zhang J."/>
            <person name="Zhao Z."/>
            <person name="Zhou C."/>
            <person name="Zhu D."/>
            <person name="Lee S."/>
            <person name="Bess C."/>
            <person name="Blankenburg K."/>
            <person name="Forbes L."/>
            <person name="Fu Q."/>
            <person name="Gubbala S."/>
            <person name="Hirani K."/>
            <person name="Jayaseelan J.C."/>
            <person name="Lara F."/>
            <person name="Munidasa M."/>
            <person name="Palculict T."/>
            <person name="Patil S."/>
            <person name="Pu L.-L."/>
            <person name="Saada N."/>
            <person name="Tang L."/>
            <person name="Weissenberger G."/>
            <person name="Zhu Y."/>
            <person name="Hemphill L."/>
            <person name="Shang Y."/>
            <person name="Youmans B."/>
            <person name="Ayvaz T."/>
            <person name="Ross M."/>
            <person name="Santibanez J."/>
            <person name="Aqrawi P."/>
            <person name="Gross S."/>
            <person name="Joshi V."/>
            <person name="Fowler G."/>
            <person name="Nazareth L."/>
            <person name="Reid J."/>
            <person name="Worley K."/>
            <person name="Petrosino J."/>
            <person name="Highlander S."/>
            <person name="Gibbs R."/>
        </authorList>
    </citation>
    <scope>NUCLEOTIDE SEQUENCE [LARGE SCALE GENOMIC DNA]</scope>
    <source>
        <strain evidence="1 2">ATCC 33393</strain>
    </source>
</reference>
<evidence type="ECO:0000313" key="2">
    <source>
        <dbReference type="Proteomes" id="UP000032871"/>
    </source>
</evidence>
<accession>E6KZX8</accession>
<keyword evidence="2" id="KW-1185">Reference proteome</keyword>
<dbReference type="EMBL" id="AEPS01000012">
    <property type="protein sequence ID" value="EFU66936.1"/>
    <property type="molecule type" value="Genomic_DNA"/>
</dbReference>
<dbReference type="HOGENOM" id="CLU_3283747_0_0_6"/>
<sequence length="40" mass="4728">MSINYNKICDESLMESAVGFRNVFKINRTFVLGYFPFFTQ</sequence>
<organism evidence="1 2">
    <name type="scientific">Aggregatibacter segnis ATCC 33393</name>
    <dbReference type="NCBI Taxonomy" id="888057"/>
    <lineage>
        <taxon>Bacteria</taxon>
        <taxon>Pseudomonadati</taxon>
        <taxon>Pseudomonadota</taxon>
        <taxon>Gammaproteobacteria</taxon>
        <taxon>Pasteurellales</taxon>
        <taxon>Pasteurellaceae</taxon>
        <taxon>Aggregatibacter</taxon>
    </lineage>
</organism>
<gene>
    <name evidence="1" type="ORF">HMPREF9064_1710</name>
</gene>
<name>E6KZX8_9PAST</name>
<protein>
    <submittedName>
        <fullName evidence="1">Uncharacterized protein</fullName>
    </submittedName>
</protein>
<dbReference type="Proteomes" id="UP000032871">
    <property type="component" value="Unassembled WGS sequence"/>
</dbReference>
<comment type="caution">
    <text evidence="1">The sequence shown here is derived from an EMBL/GenBank/DDBJ whole genome shotgun (WGS) entry which is preliminary data.</text>
</comment>
<dbReference type="AlphaFoldDB" id="E6KZX8"/>
<proteinExistence type="predicted"/>